<sequence length="146" mass="16216">MYKKLLLAASLTTILSACAMRTGPVTIYEQQEPLENVALISGYHEYVGENFPELLITEIDHKSSSDAMGYAVEAYVLPGNHKVKFRKINPSGLGWHSADVVIEAKAGHTYMTEYKIVKSPDTGKNMLTVKVLDKGEHHNTGMTYKK</sequence>
<evidence type="ECO:0000256" key="1">
    <source>
        <dbReference type="SAM" id="SignalP"/>
    </source>
</evidence>
<evidence type="ECO:0000313" key="3">
    <source>
        <dbReference type="Proteomes" id="UP000737113"/>
    </source>
</evidence>
<evidence type="ECO:0000313" key="2">
    <source>
        <dbReference type="EMBL" id="NMH66645.1"/>
    </source>
</evidence>
<dbReference type="EMBL" id="JAAXYH010000014">
    <property type="protein sequence ID" value="NMH66645.1"/>
    <property type="molecule type" value="Genomic_DNA"/>
</dbReference>
<dbReference type="RefSeq" id="WP_169565368.1">
    <property type="nucleotide sequence ID" value="NZ_JAAXYH010000014.1"/>
</dbReference>
<keyword evidence="1" id="KW-0732">Signal</keyword>
<gene>
    <name evidence="2" type="ORF">HC757_15930</name>
</gene>
<dbReference type="AlphaFoldDB" id="A0A972G8T9"/>
<protein>
    <submittedName>
        <fullName evidence="2">Uncharacterized protein</fullName>
    </submittedName>
</protein>
<dbReference type="Proteomes" id="UP000737113">
    <property type="component" value="Unassembled WGS sequence"/>
</dbReference>
<proteinExistence type="predicted"/>
<dbReference type="PROSITE" id="PS51257">
    <property type="entry name" value="PROKAR_LIPOPROTEIN"/>
    <property type="match status" value="1"/>
</dbReference>
<feature type="signal peptide" evidence="1">
    <location>
        <begin position="1"/>
        <end position="19"/>
    </location>
</feature>
<comment type="caution">
    <text evidence="2">The sequence shown here is derived from an EMBL/GenBank/DDBJ whole genome shotgun (WGS) entry which is preliminary data.</text>
</comment>
<accession>A0A972G8T9</accession>
<reference evidence="2" key="1">
    <citation type="submission" date="2020-04" db="EMBL/GenBank/DDBJ databases">
        <title>Description of Shewanella salipaludis sp. nov., isolated from a salt marsh.</title>
        <authorList>
            <person name="Park S."/>
            <person name="Yoon J.-H."/>
        </authorList>
    </citation>
    <scope>NUCLEOTIDE SEQUENCE</scope>
    <source>
        <strain evidence="2">SHSM-M6</strain>
    </source>
</reference>
<keyword evidence="3" id="KW-1185">Reference proteome</keyword>
<feature type="chain" id="PRO_5037179406" evidence="1">
    <location>
        <begin position="20"/>
        <end position="146"/>
    </location>
</feature>
<organism evidence="2 3">
    <name type="scientific">Shewanella salipaludis</name>
    <dbReference type="NCBI Taxonomy" id="2723052"/>
    <lineage>
        <taxon>Bacteria</taxon>
        <taxon>Pseudomonadati</taxon>
        <taxon>Pseudomonadota</taxon>
        <taxon>Gammaproteobacteria</taxon>
        <taxon>Alteromonadales</taxon>
        <taxon>Shewanellaceae</taxon>
        <taxon>Shewanella</taxon>
    </lineage>
</organism>
<name>A0A972G8T9_9GAMM</name>